<dbReference type="GO" id="GO:0005524">
    <property type="term" value="F:ATP binding"/>
    <property type="evidence" value="ECO:0007669"/>
    <property type="project" value="UniProtKB-UniRule"/>
</dbReference>
<protein>
    <recommendedName>
        <fullName evidence="2">ATP-grasp domain-containing protein</fullName>
    </recommendedName>
</protein>
<sequence>MASSERRHVLITFARSFLTLNLARRMAAAGHKVTVVDSMAVGVSKYSNAVSAFHRVSPPKYKPQEYCRELAAIVEREKVDIVIPIHEETDILAMMAGLFPPTCELFLSPFEVEDTLHNKLKYQHALVEHGISTLKFREISSPEDAVAASGEFTTPFAIKQAYSRGSQKVYKAYPGDDLSYLTYDPTNPWIAQEWLEGDRYCTYSICRDGEMFAHATYPVTYAIGGSSCLTFEHVDHPGVVDWSRRLVKEFEFTGHLGLDFIDHPERGLVTIECNPRGTSGIMMFTDEDRVDRAFFGENTELITPPKNRTTMIGAGMALYGWRKTSYPDNTFRKFFAEMRKADDVIASKRDRKPGFMMPIAYAGILRDARRYHVGLDGGFMHDHEWDGRPI</sequence>
<dbReference type="InterPro" id="IPR011761">
    <property type="entry name" value="ATP-grasp"/>
</dbReference>
<dbReference type="AlphaFoldDB" id="A0AA97GTE9"/>
<evidence type="ECO:0000256" key="1">
    <source>
        <dbReference type="PROSITE-ProRule" id="PRU00409"/>
    </source>
</evidence>
<dbReference type="RefSeq" id="WP_420041255.1">
    <property type="nucleotide sequence ID" value="NZ_CP128986.1"/>
</dbReference>
<gene>
    <name evidence="3" type="ORF">MP11Mi_10740</name>
</gene>
<feature type="domain" description="ATP-grasp" evidence="2">
    <location>
        <begin position="123"/>
        <end position="303"/>
    </location>
</feature>
<dbReference type="InterPro" id="IPR003806">
    <property type="entry name" value="ATP-grasp_PylC-type"/>
</dbReference>
<dbReference type="SUPFAM" id="SSF56059">
    <property type="entry name" value="Glutathione synthetase ATP-binding domain-like"/>
    <property type="match status" value="1"/>
</dbReference>
<dbReference type="GO" id="GO:0046872">
    <property type="term" value="F:metal ion binding"/>
    <property type="evidence" value="ECO:0007669"/>
    <property type="project" value="InterPro"/>
</dbReference>
<dbReference type="Pfam" id="PF02655">
    <property type="entry name" value="ATP-grasp_3"/>
    <property type="match status" value="1"/>
</dbReference>
<keyword evidence="1" id="KW-0067">ATP-binding</keyword>
<evidence type="ECO:0000259" key="2">
    <source>
        <dbReference type="PROSITE" id="PS50975"/>
    </source>
</evidence>
<dbReference type="Gene3D" id="3.30.470.20">
    <property type="entry name" value="ATP-grasp fold, B domain"/>
    <property type="match status" value="1"/>
</dbReference>
<dbReference type="PROSITE" id="PS50975">
    <property type="entry name" value="ATP_GRASP"/>
    <property type="match status" value="1"/>
</dbReference>
<evidence type="ECO:0000313" key="3">
    <source>
        <dbReference type="EMBL" id="WOC11993.1"/>
    </source>
</evidence>
<dbReference type="EMBL" id="CP128986">
    <property type="protein sequence ID" value="WOC11993.1"/>
    <property type="molecule type" value="Genomic_DNA"/>
</dbReference>
<keyword evidence="1" id="KW-0547">Nucleotide-binding</keyword>
<reference evidence="3" key="1">
    <citation type="submission" date="2023-06" db="EMBL/GenBank/DDBJ databases">
        <title>Gordonia sp. nov. and Pseudochrobactrum sp. nov., two species isolated from the burying beetle Nicrophorus vespilloides.</title>
        <authorList>
            <person name="Poehlein A."/>
            <person name="Guzman J."/>
            <person name="Daniel R."/>
            <person name="Vilcinskas A."/>
        </authorList>
    </citation>
    <scope>NUCLEOTIDE SEQUENCE</scope>
    <source>
        <strain evidence="3">MP11Mi</strain>
    </source>
</reference>
<accession>A0AA97GTE9</accession>
<proteinExistence type="predicted"/>
<name>A0AA97GTE9_9ACTN</name>
<dbReference type="Gene3D" id="3.40.50.20">
    <property type="match status" value="1"/>
</dbReference>
<organism evidence="3">
    <name type="scientific">Gordonia sp. MP11Mi</name>
    <dbReference type="NCBI Taxonomy" id="3022769"/>
    <lineage>
        <taxon>Bacteria</taxon>
        <taxon>Bacillati</taxon>
        <taxon>Actinomycetota</taxon>
        <taxon>Actinomycetes</taxon>
        <taxon>Mycobacteriales</taxon>
        <taxon>Gordoniaceae</taxon>
        <taxon>Gordonia</taxon>
    </lineage>
</organism>